<dbReference type="OrthoDB" id="9812921at2"/>
<reference evidence="3 4" key="1">
    <citation type="submission" date="2018-12" db="EMBL/GenBank/DDBJ databases">
        <title>Complete genome of Litorilituus sediminis.</title>
        <authorList>
            <person name="Liu A."/>
            <person name="Rong J."/>
        </authorList>
    </citation>
    <scope>NUCLEOTIDE SEQUENCE [LARGE SCALE GENOMIC DNA]</scope>
    <source>
        <strain evidence="3 4">JCM 17549</strain>
    </source>
</reference>
<feature type="domain" description="Dipeptidylpeptidase IV N-terminal" evidence="2">
    <location>
        <begin position="143"/>
        <end position="482"/>
    </location>
</feature>
<dbReference type="Gene3D" id="3.40.50.1820">
    <property type="entry name" value="alpha/beta hydrolase"/>
    <property type="match status" value="1"/>
</dbReference>
<gene>
    <name evidence="3" type="ORF">EMK97_13795</name>
</gene>
<dbReference type="Pfam" id="PF00326">
    <property type="entry name" value="Peptidase_S9"/>
    <property type="match status" value="1"/>
</dbReference>
<dbReference type="AlphaFoldDB" id="A0A4P6P5J0"/>
<evidence type="ECO:0000259" key="1">
    <source>
        <dbReference type="Pfam" id="PF00326"/>
    </source>
</evidence>
<dbReference type="InterPro" id="IPR001375">
    <property type="entry name" value="Peptidase_S9_cat"/>
</dbReference>
<evidence type="ECO:0000313" key="3">
    <source>
        <dbReference type="EMBL" id="QBG36714.1"/>
    </source>
</evidence>
<protein>
    <recommendedName>
        <fullName evidence="5">S9 family peptidase</fullName>
    </recommendedName>
</protein>
<evidence type="ECO:0008006" key="5">
    <source>
        <dbReference type="Google" id="ProtNLM"/>
    </source>
</evidence>
<dbReference type="InterPro" id="IPR029058">
    <property type="entry name" value="AB_hydrolase_fold"/>
</dbReference>
<feature type="domain" description="Peptidase S9 prolyl oligopeptidase catalytic" evidence="1">
    <location>
        <begin position="566"/>
        <end position="764"/>
    </location>
</feature>
<dbReference type="InterPro" id="IPR050278">
    <property type="entry name" value="Serine_Prot_S9B/DPPIV"/>
</dbReference>
<dbReference type="SUPFAM" id="SSF53474">
    <property type="entry name" value="alpha/beta-Hydrolases"/>
    <property type="match status" value="1"/>
</dbReference>
<proteinExistence type="predicted"/>
<dbReference type="KEGG" id="lsd:EMK97_13795"/>
<dbReference type="EMBL" id="CP034759">
    <property type="protein sequence ID" value="QBG36714.1"/>
    <property type="molecule type" value="Genomic_DNA"/>
</dbReference>
<dbReference type="InterPro" id="IPR002469">
    <property type="entry name" value="Peptidase_S9B_N"/>
</dbReference>
<evidence type="ECO:0000313" key="4">
    <source>
        <dbReference type="Proteomes" id="UP000290244"/>
    </source>
</evidence>
<dbReference type="Proteomes" id="UP000290244">
    <property type="component" value="Chromosome"/>
</dbReference>
<dbReference type="SUPFAM" id="SSF82171">
    <property type="entry name" value="DPP6 N-terminal domain-like"/>
    <property type="match status" value="1"/>
</dbReference>
<organism evidence="3 4">
    <name type="scientific">Litorilituus sediminis</name>
    <dbReference type="NCBI Taxonomy" id="718192"/>
    <lineage>
        <taxon>Bacteria</taxon>
        <taxon>Pseudomonadati</taxon>
        <taxon>Pseudomonadota</taxon>
        <taxon>Gammaproteobacteria</taxon>
        <taxon>Alteromonadales</taxon>
        <taxon>Colwelliaceae</taxon>
        <taxon>Litorilituus</taxon>
    </lineage>
</organism>
<accession>A0A4P6P5J0</accession>
<sequence>MIIVDCIICEGAMVRNAVLLLTCASLGACSIVVEKDSAAGANKPQVTEADYQRAEMYLPKNVKNMVRNLAVEPNWIGKGNHFWFSEKDKAGNQSYYKVIPESGTVAPLFDHQKVKASLSHDDKDNFSLAIQEVDLTANSLAISYQKQTYTCDLKVSSCQKTDKDTDEKPAYSSPDGKYSLSMKDWNIYLTDNASKETVQLTFDGTEGYPYAVRNESPKRSYAKGPGSTEPRLSVYWAPNSKTVLTHRMNREKVGKLHLIQASHEDGLRPRLYSYYYPLAGDKHTPEGDIISVDVASKKVTKVAAPKLLQTYYGGPIWGWWEDNNRFYFYEQARAKKRMSFHEYNPENHKVRLVVEDTSEQFIDPWAQDAWVLPESDEIIWTSQRDGNQQYYLYELSTGKLKNKITQCQCYVRVYRALDKEKRELYFEASGGIDGRDPYFRHLYKVNLDGTNQQLLTPEPLEHSTRISPDFNYFVDIASDAQTVPATKLRSTIDGKVITTLGTPDVTELMATGWQPPEPFEVLADDGKTKLYGLMYKPSNFDANKQYPVIDATYTGPHGFFTPKSFWTYFQQAQSLAELGFVVIKMDGRGTSKRDRDFHLVAYKNLAGGVDDHVDAIKSLASKHSYLDVNRVGIFGFSAGGYDTAQAMFRHADFFKVGVAASGNHDFRTDKTGWNETWLGYPVAKHWDEQTNLNPESVAKLKGKLLLAHGELDDNVNPAATIQLVDKLIQANKDFDLMIYPNLDHFLNDSDYFIRKRWDYFVEHLLGAEPVKEYQFQLNK</sequence>
<name>A0A4P6P5J0_9GAMM</name>
<dbReference type="PANTHER" id="PTHR11731">
    <property type="entry name" value="PROTEASE FAMILY S9B,C DIPEPTIDYL-PEPTIDASE IV-RELATED"/>
    <property type="match status" value="1"/>
</dbReference>
<dbReference type="GO" id="GO:0008236">
    <property type="term" value="F:serine-type peptidase activity"/>
    <property type="evidence" value="ECO:0007669"/>
    <property type="project" value="InterPro"/>
</dbReference>
<dbReference type="Pfam" id="PF00930">
    <property type="entry name" value="DPPIV_N"/>
    <property type="match status" value="1"/>
</dbReference>
<keyword evidence="4" id="KW-1185">Reference proteome</keyword>
<evidence type="ECO:0000259" key="2">
    <source>
        <dbReference type="Pfam" id="PF00930"/>
    </source>
</evidence>
<dbReference type="GO" id="GO:0006508">
    <property type="term" value="P:proteolysis"/>
    <property type="evidence" value="ECO:0007669"/>
    <property type="project" value="InterPro"/>
</dbReference>
<dbReference type="Gene3D" id="2.140.10.30">
    <property type="entry name" value="Dipeptidylpeptidase IV, N-terminal domain"/>
    <property type="match status" value="1"/>
</dbReference>